<organism evidence="1">
    <name type="scientific">marine sediment metagenome</name>
    <dbReference type="NCBI Taxonomy" id="412755"/>
    <lineage>
        <taxon>unclassified sequences</taxon>
        <taxon>metagenomes</taxon>
        <taxon>ecological metagenomes</taxon>
    </lineage>
</organism>
<dbReference type="GO" id="GO:0016811">
    <property type="term" value="F:hydrolase activity, acting on carbon-nitrogen (but not peptide) bonds, in linear amides"/>
    <property type="evidence" value="ECO:0007669"/>
    <property type="project" value="TreeGrafter"/>
</dbReference>
<comment type="caution">
    <text evidence="1">The sequence shown here is derived from an EMBL/GenBank/DDBJ whole genome shotgun (WGS) entry which is preliminary data.</text>
</comment>
<proteinExistence type="predicted"/>
<feature type="non-terminal residue" evidence="1">
    <location>
        <position position="115"/>
    </location>
</feature>
<dbReference type="SUPFAM" id="SSF102588">
    <property type="entry name" value="LmbE-like"/>
    <property type="match status" value="1"/>
</dbReference>
<reference evidence="1" key="1">
    <citation type="journal article" date="2014" name="Front. Microbiol.">
        <title>High frequency of phylogenetically diverse reductive dehalogenase-homologous genes in deep subseafloor sedimentary metagenomes.</title>
        <authorList>
            <person name="Kawai M."/>
            <person name="Futagami T."/>
            <person name="Toyoda A."/>
            <person name="Takaki Y."/>
            <person name="Nishi S."/>
            <person name="Hori S."/>
            <person name="Arai W."/>
            <person name="Tsubouchi T."/>
            <person name="Morono Y."/>
            <person name="Uchiyama I."/>
            <person name="Ito T."/>
            <person name="Fujiyama A."/>
            <person name="Inagaki F."/>
            <person name="Takami H."/>
        </authorList>
    </citation>
    <scope>NUCLEOTIDE SEQUENCE</scope>
    <source>
        <strain evidence="1">Expedition CK06-06</strain>
    </source>
</reference>
<protein>
    <recommendedName>
        <fullName evidence="2">LmbE family protein</fullName>
    </recommendedName>
</protein>
<accession>X0U5Q1</accession>
<dbReference type="PANTHER" id="PTHR12993">
    <property type="entry name" value="N-ACETYLGLUCOSAMINYL-PHOSPHATIDYLINOSITOL DE-N-ACETYLASE-RELATED"/>
    <property type="match status" value="1"/>
</dbReference>
<dbReference type="AlphaFoldDB" id="X0U5Q1"/>
<dbReference type="EMBL" id="BARS01018454">
    <property type="protein sequence ID" value="GAF94676.1"/>
    <property type="molecule type" value="Genomic_DNA"/>
</dbReference>
<evidence type="ECO:0008006" key="2">
    <source>
        <dbReference type="Google" id="ProtNLM"/>
    </source>
</evidence>
<dbReference type="Gene3D" id="3.40.50.10320">
    <property type="entry name" value="LmbE-like"/>
    <property type="match status" value="1"/>
</dbReference>
<dbReference type="PANTHER" id="PTHR12993:SF30">
    <property type="entry name" value="N-ACETYL-ALPHA-D-GLUCOSAMINYL L-MALATE DEACETYLASE 1"/>
    <property type="match status" value="1"/>
</dbReference>
<dbReference type="InterPro" id="IPR024078">
    <property type="entry name" value="LmbE-like_dom_sf"/>
</dbReference>
<dbReference type="Pfam" id="PF02585">
    <property type="entry name" value="PIG-L"/>
    <property type="match status" value="1"/>
</dbReference>
<sequence length="115" mass="12579">MGEKRVALAVGAHPDDVEFKMAGTLSLLGKAGFETHILTVANGSCGTAEYSEQDIIRIRRQEADDAARIMDATYHPGLVNDLEVYYDSALVRKATAVVREIRPNIVLAPSLNDYM</sequence>
<dbReference type="InterPro" id="IPR003737">
    <property type="entry name" value="GlcNAc_PI_deacetylase-related"/>
</dbReference>
<name>X0U5Q1_9ZZZZ</name>
<gene>
    <name evidence="1" type="ORF">S01H1_30029</name>
</gene>
<evidence type="ECO:0000313" key="1">
    <source>
        <dbReference type="EMBL" id="GAF94676.1"/>
    </source>
</evidence>